<dbReference type="OrthoDB" id="280854at2"/>
<proteinExistence type="inferred from homology"/>
<dbReference type="Gene3D" id="1.10.1740.10">
    <property type="match status" value="1"/>
</dbReference>
<evidence type="ECO:0000256" key="5">
    <source>
        <dbReference type="SAM" id="MobiDB-lite"/>
    </source>
</evidence>
<dbReference type="GO" id="GO:0006352">
    <property type="term" value="P:DNA-templated transcription initiation"/>
    <property type="evidence" value="ECO:0007669"/>
    <property type="project" value="InterPro"/>
</dbReference>
<evidence type="ECO:0000313" key="9">
    <source>
        <dbReference type="Proteomes" id="UP000319852"/>
    </source>
</evidence>
<dbReference type="Proteomes" id="UP000319852">
    <property type="component" value="Chromosome"/>
</dbReference>
<dbReference type="NCBIfam" id="TIGR02937">
    <property type="entry name" value="sigma70-ECF"/>
    <property type="match status" value="1"/>
</dbReference>
<dbReference type="PANTHER" id="PTHR43133:SF51">
    <property type="entry name" value="RNA POLYMERASE SIGMA FACTOR"/>
    <property type="match status" value="1"/>
</dbReference>
<evidence type="ECO:0000256" key="1">
    <source>
        <dbReference type="ARBA" id="ARBA00010641"/>
    </source>
</evidence>
<dbReference type="PANTHER" id="PTHR43133">
    <property type="entry name" value="RNA POLYMERASE ECF-TYPE SIGMA FACTO"/>
    <property type="match status" value="1"/>
</dbReference>
<dbReference type="CDD" id="cd06171">
    <property type="entry name" value="Sigma70_r4"/>
    <property type="match status" value="1"/>
</dbReference>
<dbReference type="InterPro" id="IPR014284">
    <property type="entry name" value="RNA_pol_sigma-70_dom"/>
</dbReference>
<reference evidence="8 9" key="1">
    <citation type="submission" date="2019-02" db="EMBL/GenBank/DDBJ databases">
        <title>Deep-cultivation of Planctomycetes and their phenomic and genomic characterization uncovers novel biology.</title>
        <authorList>
            <person name="Wiegand S."/>
            <person name="Jogler M."/>
            <person name="Boedeker C."/>
            <person name="Pinto D."/>
            <person name="Vollmers J."/>
            <person name="Rivas-Marin E."/>
            <person name="Kohn T."/>
            <person name="Peeters S.H."/>
            <person name="Heuer A."/>
            <person name="Rast P."/>
            <person name="Oberbeckmann S."/>
            <person name="Bunk B."/>
            <person name="Jeske O."/>
            <person name="Meyerdierks A."/>
            <person name="Storesund J.E."/>
            <person name="Kallscheuer N."/>
            <person name="Luecker S."/>
            <person name="Lage O.M."/>
            <person name="Pohl T."/>
            <person name="Merkel B.J."/>
            <person name="Hornburger P."/>
            <person name="Mueller R.-W."/>
            <person name="Bruemmer F."/>
            <person name="Labrenz M."/>
            <person name="Spormann A.M."/>
            <person name="Op den Camp H."/>
            <person name="Overmann J."/>
            <person name="Amann R."/>
            <person name="Jetten M.S.M."/>
            <person name="Mascher T."/>
            <person name="Medema M.H."/>
            <person name="Devos D.P."/>
            <person name="Kaster A.-K."/>
            <person name="Ovreas L."/>
            <person name="Rohde M."/>
            <person name="Galperin M.Y."/>
            <person name="Jogler C."/>
        </authorList>
    </citation>
    <scope>NUCLEOTIDE SEQUENCE [LARGE SCALE GENOMIC DNA]</scope>
    <source>
        <strain evidence="8 9">HG15A2</strain>
    </source>
</reference>
<evidence type="ECO:0000313" key="8">
    <source>
        <dbReference type="EMBL" id="QDS99038.1"/>
    </source>
</evidence>
<keyword evidence="4" id="KW-0804">Transcription</keyword>
<feature type="region of interest" description="Disordered" evidence="5">
    <location>
        <begin position="200"/>
        <end position="220"/>
    </location>
</feature>
<dbReference type="InterPro" id="IPR036388">
    <property type="entry name" value="WH-like_DNA-bd_sf"/>
</dbReference>
<dbReference type="InterPro" id="IPR039425">
    <property type="entry name" value="RNA_pol_sigma-70-like"/>
</dbReference>
<comment type="similarity">
    <text evidence="1">Belongs to the sigma-70 factor family. ECF subfamily.</text>
</comment>
<dbReference type="GO" id="GO:0003677">
    <property type="term" value="F:DNA binding"/>
    <property type="evidence" value="ECO:0007669"/>
    <property type="project" value="InterPro"/>
</dbReference>
<dbReference type="Pfam" id="PF08281">
    <property type="entry name" value="Sigma70_r4_2"/>
    <property type="match status" value="1"/>
</dbReference>
<dbReference type="SUPFAM" id="SSF88946">
    <property type="entry name" value="Sigma2 domain of RNA polymerase sigma factors"/>
    <property type="match status" value="1"/>
</dbReference>
<keyword evidence="9" id="KW-1185">Reference proteome</keyword>
<evidence type="ECO:0000256" key="3">
    <source>
        <dbReference type="ARBA" id="ARBA00023082"/>
    </source>
</evidence>
<dbReference type="Pfam" id="PF04542">
    <property type="entry name" value="Sigma70_r2"/>
    <property type="match status" value="1"/>
</dbReference>
<evidence type="ECO:0000259" key="7">
    <source>
        <dbReference type="Pfam" id="PF08281"/>
    </source>
</evidence>
<evidence type="ECO:0000259" key="6">
    <source>
        <dbReference type="Pfam" id="PF04542"/>
    </source>
</evidence>
<sequence length="244" mass="27524">MECELSDAELVRRARQHCADAWQMLYARHVPTAWRYAYALLHNAHEAEDVVAETMFALLRALDENSGNAVDLKQTPIAAWLRAVVRNKSADYFRKAKRKRNAYHQVELRAKQSPPADGPSVPLETAERQAAVVAILEELPDRQRVALELKYVENMSVKEIATRLEETEKAVEATLYRARREFRRLFDSIEKQSELKSAGLENSVKAPRTDSYDSDISAPDIGGRITEGFTTIAASAELRDRPAG</sequence>
<accession>A0A517MVZ1</accession>
<evidence type="ECO:0000256" key="4">
    <source>
        <dbReference type="ARBA" id="ARBA00023163"/>
    </source>
</evidence>
<dbReference type="SUPFAM" id="SSF88659">
    <property type="entry name" value="Sigma3 and sigma4 domains of RNA polymerase sigma factors"/>
    <property type="match status" value="1"/>
</dbReference>
<dbReference type="KEGG" id="amob:HG15A2_23270"/>
<dbReference type="GO" id="GO:0016987">
    <property type="term" value="F:sigma factor activity"/>
    <property type="evidence" value="ECO:0007669"/>
    <property type="project" value="UniProtKB-KW"/>
</dbReference>
<dbReference type="Gene3D" id="1.10.10.10">
    <property type="entry name" value="Winged helix-like DNA-binding domain superfamily/Winged helix DNA-binding domain"/>
    <property type="match status" value="1"/>
</dbReference>
<dbReference type="RefSeq" id="WP_145060324.1">
    <property type="nucleotide sequence ID" value="NZ_CP036263.1"/>
</dbReference>
<dbReference type="InterPro" id="IPR013324">
    <property type="entry name" value="RNA_pol_sigma_r3/r4-like"/>
</dbReference>
<dbReference type="InterPro" id="IPR013249">
    <property type="entry name" value="RNA_pol_sigma70_r4_t2"/>
</dbReference>
<feature type="domain" description="RNA polymerase sigma factor 70 region 4 type 2" evidence="7">
    <location>
        <begin position="131"/>
        <end position="180"/>
    </location>
</feature>
<dbReference type="InterPro" id="IPR013325">
    <property type="entry name" value="RNA_pol_sigma_r2"/>
</dbReference>
<keyword evidence="2" id="KW-0805">Transcription regulation</keyword>
<name>A0A517MVZ1_9BACT</name>
<dbReference type="InterPro" id="IPR007627">
    <property type="entry name" value="RNA_pol_sigma70_r2"/>
</dbReference>
<dbReference type="EMBL" id="CP036263">
    <property type="protein sequence ID" value="QDS99038.1"/>
    <property type="molecule type" value="Genomic_DNA"/>
</dbReference>
<keyword evidence="3" id="KW-0731">Sigma factor</keyword>
<gene>
    <name evidence="8" type="primary">sigM_1</name>
    <name evidence="8" type="ORF">HG15A2_23270</name>
</gene>
<organism evidence="8 9">
    <name type="scientific">Adhaeretor mobilis</name>
    <dbReference type="NCBI Taxonomy" id="1930276"/>
    <lineage>
        <taxon>Bacteria</taxon>
        <taxon>Pseudomonadati</taxon>
        <taxon>Planctomycetota</taxon>
        <taxon>Planctomycetia</taxon>
        <taxon>Pirellulales</taxon>
        <taxon>Lacipirellulaceae</taxon>
        <taxon>Adhaeretor</taxon>
    </lineage>
</organism>
<protein>
    <submittedName>
        <fullName evidence="8">RNA polymerase sigma factor SigM</fullName>
    </submittedName>
</protein>
<dbReference type="AlphaFoldDB" id="A0A517MVZ1"/>
<feature type="domain" description="RNA polymerase sigma-70 region 2" evidence="6">
    <location>
        <begin position="25"/>
        <end position="98"/>
    </location>
</feature>
<evidence type="ECO:0000256" key="2">
    <source>
        <dbReference type="ARBA" id="ARBA00023015"/>
    </source>
</evidence>